<dbReference type="Proteomes" id="UP000028547">
    <property type="component" value="Unassembled WGS sequence"/>
</dbReference>
<dbReference type="Gene3D" id="1.25.40.10">
    <property type="entry name" value="Tetratricopeptide repeat domain"/>
    <property type="match status" value="1"/>
</dbReference>
<sequence length="215" mass="23958">MGVRELKEQALELYSRRKFADCARTYGKLLELDPRDPHLYVRHAEAWRRAGDTQKAISSYRTAAELLLQLGCEARARAALKVALELNPRDNEVARALERLCTANAPRQAVHVPPPVPPPSRIPEHKRDMVELHTRQANVPGRLALPPAPAAPAEPLPSPAEVRRLSGNTLAMRAAPGTRWVVISSRTPLTAYEVDDLERVMSREFTLEVTVTAEE</sequence>
<name>A0A084STI9_9BACT</name>
<dbReference type="EMBL" id="JPMI01000129">
    <property type="protein sequence ID" value="KFA91774.1"/>
    <property type="molecule type" value="Genomic_DNA"/>
</dbReference>
<accession>A0A084STI9</accession>
<dbReference type="SUPFAM" id="SSF48452">
    <property type="entry name" value="TPR-like"/>
    <property type="match status" value="1"/>
</dbReference>
<gene>
    <name evidence="1" type="ORF">Q664_19430</name>
</gene>
<dbReference type="InterPro" id="IPR011990">
    <property type="entry name" value="TPR-like_helical_dom_sf"/>
</dbReference>
<comment type="caution">
    <text evidence="1">The sequence shown here is derived from an EMBL/GenBank/DDBJ whole genome shotgun (WGS) entry which is preliminary data.</text>
</comment>
<organism evidence="1 2">
    <name type="scientific">Archangium violaceum Cb vi76</name>
    <dbReference type="NCBI Taxonomy" id="1406225"/>
    <lineage>
        <taxon>Bacteria</taxon>
        <taxon>Pseudomonadati</taxon>
        <taxon>Myxococcota</taxon>
        <taxon>Myxococcia</taxon>
        <taxon>Myxococcales</taxon>
        <taxon>Cystobacterineae</taxon>
        <taxon>Archangiaceae</taxon>
        <taxon>Archangium</taxon>
    </lineage>
</organism>
<dbReference type="AlphaFoldDB" id="A0A084STI9"/>
<proteinExistence type="predicted"/>
<reference evidence="1 2" key="1">
    <citation type="submission" date="2014-07" db="EMBL/GenBank/DDBJ databases">
        <title>Draft Genome Sequence of Gephyronic Acid Producer, Cystobacter violaceus Strain Cb vi76.</title>
        <authorList>
            <person name="Stevens D.C."/>
            <person name="Young J."/>
            <person name="Carmichael R."/>
            <person name="Tan J."/>
            <person name="Taylor R.E."/>
        </authorList>
    </citation>
    <scope>NUCLEOTIDE SEQUENCE [LARGE SCALE GENOMIC DNA]</scope>
    <source>
        <strain evidence="1 2">Cb vi76</strain>
    </source>
</reference>
<protein>
    <submittedName>
        <fullName evidence="1">Uncharacterized protein</fullName>
    </submittedName>
</protein>
<evidence type="ECO:0000313" key="2">
    <source>
        <dbReference type="Proteomes" id="UP000028547"/>
    </source>
</evidence>
<evidence type="ECO:0000313" key="1">
    <source>
        <dbReference type="EMBL" id="KFA91774.1"/>
    </source>
</evidence>
<dbReference type="RefSeq" id="WP_043397264.1">
    <property type="nucleotide sequence ID" value="NZ_JPMI01000129.1"/>
</dbReference>